<comment type="similarity">
    <text evidence="1">Belongs to the carbohydrate kinase PfkB family.</text>
</comment>
<accession>A0A6J4LLP4</accession>
<proteinExistence type="inferred from homology"/>
<evidence type="ECO:0000256" key="2">
    <source>
        <dbReference type="ARBA" id="ARBA00022679"/>
    </source>
</evidence>
<gene>
    <name evidence="7" type="ORF">AVDCRST_MAG61-3279</name>
</gene>
<evidence type="ECO:0000256" key="3">
    <source>
        <dbReference type="ARBA" id="ARBA00022741"/>
    </source>
</evidence>
<dbReference type="InterPro" id="IPR050306">
    <property type="entry name" value="PfkB_Carbo_kinase"/>
</dbReference>
<dbReference type="Gene3D" id="3.40.1190.20">
    <property type="match status" value="1"/>
</dbReference>
<dbReference type="AlphaFoldDB" id="A0A6J4LLP4"/>
<name>A0A6J4LLP4_9ACTN</name>
<sequence>MTTVASTGSARPCDVLTFGETLALLRPTTIGALRHAHQLQLLVGGSESNVAIGVTRLGLRSRWVGRVGDDELGERVLREIRAEGVSVRGVVDPTAPTALMIKEQRSADQVRVSYYRRGSAGSRLEPDDLPEDWVAESTVLHVTGITPALSPSARRTVHHAVDVARASGTLVSLDLNYRQALWSEEEFGTVLRDLVPAVDVVFGSPHEVTHLVGACGGSAERQLEALAELGPGQAVLKLGARGALALVDGRLHQQDAIPVTVADPVGAGDAFVAGWLAELVARPDDVAARLATAAACGALACTVPGDWEGAPSRREVQALSGPAGDDVHR</sequence>
<dbReference type="GO" id="GO:0005524">
    <property type="term" value="F:ATP binding"/>
    <property type="evidence" value="ECO:0007669"/>
    <property type="project" value="UniProtKB-KW"/>
</dbReference>
<keyword evidence="5" id="KW-0067">ATP-binding</keyword>
<keyword evidence="3" id="KW-0547">Nucleotide-binding</keyword>
<organism evidence="7">
    <name type="scientific">uncultured Friedmanniella sp</name>
    <dbReference type="NCBI Taxonomy" id="335381"/>
    <lineage>
        <taxon>Bacteria</taxon>
        <taxon>Bacillati</taxon>
        <taxon>Actinomycetota</taxon>
        <taxon>Actinomycetes</taxon>
        <taxon>Propionibacteriales</taxon>
        <taxon>Nocardioidaceae</taxon>
        <taxon>Friedmanniella</taxon>
        <taxon>environmental samples</taxon>
    </lineage>
</organism>
<dbReference type="GO" id="GO:0008673">
    <property type="term" value="F:2-dehydro-3-deoxygluconokinase activity"/>
    <property type="evidence" value="ECO:0007669"/>
    <property type="project" value="UniProtKB-EC"/>
</dbReference>
<evidence type="ECO:0000259" key="6">
    <source>
        <dbReference type="Pfam" id="PF00294"/>
    </source>
</evidence>
<evidence type="ECO:0000256" key="4">
    <source>
        <dbReference type="ARBA" id="ARBA00022777"/>
    </source>
</evidence>
<reference evidence="7" key="1">
    <citation type="submission" date="2020-02" db="EMBL/GenBank/DDBJ databases">
        <authorList>
            <person name="Meier V. D."/>
        </authorList>
    </citation>
    <scope>NUCLEOTIDE SEQUENCE</scope>
    <source>
        <strain evidence="7">AVDCRST_MAG61</strain>
    </source>
</reference>
<dbReference type="EMBL" id="CADCTT010000388">
    <property type="protein sequence ID" value="CAA9336133.1"/>
    <property type="molecule type" value="Genomic_DNA"/>
</dbReference>
<keyword evidence="4 7" id="KW-0418">Kinase</keyword>
<protein>
    <submittedName>
        <fullName evidence="7">2-dehydro-3-deoxygluconokinase</fullName>
        <ecNumber evidence="7">2.7.1.45</ecNumber>
    </submittedName>
</protein>
<dbReference type="CDD" id="cd01166">
    <property type="entry name" value="KdgK"/>
    <property type="match status" value="1"/>
</dbReference>
<dbReference type="PANTHER" id="PTHR43085">
    <property type="entry name" value="HEXOKINASE FAMILY MEMBER"/>
    <property type="match status" value="1"/>
</dbReference>
<keyword evidence="2 7" id="KW-0808">Transferase</keyword>
<dbReference type="InterPro" id="IPR011611">
    <property type="entry name" value="PfkB_dom"/>
</dbReference>
<dbReference type="InterPro" id="IPR029056">
    <property type="entry name" value="Ribokinase-like"/>
</dbReference>
<feature type="domain" description="Carbohydrate kinase PfkB" evidence="6">
    <location>
        <begin position="15"/>
        <end position="309"/>
    </location>
</feature>
<dbReference type="SUPFAM" id="SSF53613">
    <property type="entry name" value="Ribokinase-like"/>
    <property type="match status" value="1"/>
</dbReference>
<evidence type="ECO:0000256" key="1">
    <source>
        <dbReference type="ARBA" id="ARBA00010688"/>
    </source>
</evidence>
<dbReference type="PANTHER" id="PTHR43085:SF1">
    <property type="entry name" value="PSEUDOURIDINE KINASE-RELATED"/>
    <property type="match status" value="1"/>
</dbReference>
<evidence type="ECO:0000313" key="7">
    <source>
        <dbReference type="EMBL" id="CAA9336133.1"/>
    </source>
</evidence>
<evidence type="ECO:0000256" key="5">
    <source>
        <dbReference type="ARBA" id="ARBA00022840"/>
    </source>
</evidence>
<dbReference type="Pfam" id="PF00294">
    <property type="entry name" value="PfkB"/>
    <property type="match status" value="1"/>
</dbReference>
<dbReference type="EC" id="2.7.1.45" evidence="7"/>